<name>A0A7W7Y403_9BACT</name>
<comment type="caution">
    <text evidence="1">The sequence shown here is derived from an EMBL/GenBank/DDBJ whole genome shotgun (WGS) entry which is preliminary data.</text>
</comment>
<accession>A0A7W7Y403</accession>
<proteinExistence type="predicted"/>
<dbReference type="Proteomes" id="UP000528322">
    <property type="component" value="Unassembled WGS sequence"/>
</dbReference>
<dbReference type="RefSeq" id="WP_183730368.1">
    <property type="nucleotide sequence ID" value="NZ_JACHID010000004.1"/>
</dbReference>
<organism evidence="1 2">
    <name type="scientific">Desulfurispira natronophila</name>
    <dbReference type="NCBI Taxonomy" id="682562"/>
    <lineage>
        <taxon>Bacteria</taxon>
        <taxon>Pseudomonadati</taxon>
        <taxon>Chrysiogenota</taxon>
        <taxon>Chrysiogenia</taxon>
        <taxon>Chrysiogenales</taxon>
        <taxon>Chrysiogenaceae</taxon>
        <taxon>Desulfurispira</taxon>
    </lineage>
</organism>
<gene>
    <name evidence="1" type="ORF">HNR37_000831</name>
</gene>
<protein>
    <submittedName>
        <fullName evidence="1">Uncharacterized protein</fullName>
    </submittedName>
</protein>
<sequence>MAKSLNVPAAFLTGVVSHGLLAIGRHNPSFYEPLRSHVLRRSLQGGIALGGAAIAYNHLSANHLLGGTTIALGSALAVWVTRPNFSQTDSQLKATDPMNSDQSQSKP</sequence>
<dbReference type="AlphaFoldDB" id="A0A7W7Y403"/>
<dbReference type="EMBL" id="JACHID010000004">
    <property type="protein sequence ID" value="MBB5021519.1"/>
    <property type="molecule type" value="Genomic_DNA"/>
</dbReference>
<keyword evidence="2" id="KW-1185">Reference proteome</keyword>
<evidence type="ECO:0000313" key="1">
    <source>
        <dbReference type="EMBL" id="MBB5021519.1"/>
    </source>
</evidence>
<reference evidence="1 2" key="1">
    <citation type="submission" date="2020-08" db="EMBL/GenBank/DDBJ databases">
        <title>Genomic Encyclopedia of Type Strains, Phase IV (KMG-IV): sequencing the most valuable type-strain genomes for metagenomic binning, comparative biology and taxonomic classification.</title>
        <authorList>
            <person name="Goeker M."/>
        </authorList>
    </citation>
    <scope>NUCLEOTIDE SEQUENCE [LARGE SCALE GENOMIC DNA]</scope>
    <source>
        <strain evidence="1 2">DSM 22071</strain>
    </source>
</reference>
<evidence type="ECO:0000313" key="2">
    <source>
        <dbReference type="Proteomes" id="UP000528322"/>
    </source>
</evidence>